<evidence type="ECO:0000313" key="2">
    <source>
        <dbReference type="Proteomes" id="UP000593605"/>
    </source>
</evidence>
<dbReference type="InterPro" id="IPR018490">
    <property type="entry name" value="cNMP-bd_dom_sf"/>
</dbReference>
<dbReference type="AlphaFoldDB" id="A0A7M1T286"/>
<dbReference type="SUPFAM" id="SSF51206">
    <property type="entry name" value="cAMP-binding domain-like"/>
    <property type="match status" value="1"/>
</dbReference>
<dbReference type="Gene3D" id="2.60.120.10">
    <property type="entry name" value="Jelly Rolls"/>
    <property type="match status" value="1"/>
</dbReference>
<evidence type="ECO:0008006" key="3">
    <source>
        <dbReference type="Google" id="ProtNLM"/>
    </source>
</evidence>
<dbReference type="Proteomes" id="UP000593605">
    <property type="component" value="Chromosome"/>
</dbReference>
<protein>
    <recommendedName>
        <fullName evidence="3">Cyclic nucleotide-binding domain-containing protein</fullName>
    </recommendedName>
</protein>
<dbReference type="EMBL" id="CP063145">
    <property type="protein sequence ID" value="QOR73871.1"/>
    <property type="molecule type" value="Genomic_DNA"/>
</dbReference>
<dbReference type="InterPro" id="IPR014710">
    <property type="entry name" value="RmlC-like_jellyroll"/>
</dbReference>
<name>A0A7M1T286_9FLAO</name>
<dbReference type="KEGG" id="civ:IMZ16_10285"/>
<sequence length="107" mass="12312">MSHIHELSKTSGGHSQLINVLSNYVQLTEEESLVIIRNFNECNAPKRTILIDENSFCDKIFFVNRGILRSYYYAQNGKEVTSVFAGKNQFMTSLLSFRKLMENSEII</sequence>
<reference evidence="1 2" key="1">
    <citation type="submission" date="2020-10" db="EMBL/GenBank/DDBJ databases">
        <title>Complete genome of Cruoricapor ignavus strain M1214 isolated from the blood culture of a febrile patient.</title>
        <authorList>
            <person name="Guglielmino C.J.D."/>
        </authorList>
    </citation>
    <scope>NUCLEOTIDE SEQUENCE [LARGE SCALE GENOMIC DNA]</scope>
    <source>
        <strain evidence="1 2">M1214</strain>
    </source>
</reference>
<dbReference type="RefSeq" id="WP_193439962.1">
    <property type="nucleotide sequence ID" value="NZ_CP063145.1"/>
</dbReference>
<accession>A0A7M1T286</accession>
<gene>
    <name evidence="1" type="ORF">IMZ16_10285</name>
</gene>
<organism evidence="1 2">
    <name type="scientific">Cruoricaptor ignavus</name>
    <dbReference type="NCBI Taxonomy" id="1118202"/>
    <lineage>
        <taxon>Bacteria</taxon>
        <taxon>Pseudomonadati</taxon>
        <taxon>Bacteroidota</taxon>
        <taxon>Flavobacteriia</taxon>
        <taxon>Flavobacteriales</taxon>
        <taxon>Weeksellaceae</taxon>
        <taxon>Cruoricaptor</taxon>
    </lineage>
</organism>
<proteinExistence type="predicted"/>
<evidence type="ECO:0000313" key="1">
    <source>
        <dbReference type="EMBL" id="QOR73871.1"/>
    </source>
</evidence>